<dbReference type="Proteomes" id="UP000295632">
    <property type="component" value="Unassembled WGS sequence"/>
</dbReference>
<reference evidence="1 2" key="1">
    <citation type="submission" date="2019-03" db="EMBL/GenBank/DDBJ databases">
        <title>Genomic Encyclopedia of Type Strains, Phase IV (KMG-IV): sequencing the most valuable type-strain genomes for metagenomic binning, comparative biology and taxonomic classification.</title>
        <authorList>
            <person name="Goeker M."/>
        </authorList>
    </citation>
    <scope>NUCLEOTIDE SEQUENCE [LARGE SCALE GENOMIC DNA]</scope>
    <source>
        <strain evidence="1 2">DSM 28697</strain>
    </source>
</reference>
<name>A0A4R6TYW8_9BACI</name>
<dbReference type="RefSeq" id="WP_133580594.1">
    <property type="nucleotide sequence ID" value="NZ_SNYJ01000008.1"/>
</dbReference>
<proteinExistence type="predicted"/>
<evidence type="ECO:0000313" key="1">
    <source>
        <dbReference type="EMBL" id="TDQ39158.1"/>
    </source>
</evidence>
<comment type="caution">
    <text evidence="1">The sequence shown here is derived from an EMBL/GenBank/DDBJ whole genome shotgun (WGS) entry which is preliminary data.</text>
</comment>
<dbReference type="InterPro" id="IPR014199">
    <property type="entry name" value="Spore_YtxC"/>
</dbReference>
<organism evidence="1 2">
    <name type="scientific">Aureibacillus halotolerans</name>
    <dbReference type="NCBI Taxonomy" id="1508390"/>
    <lineage>
        <taxon>Bacteria</taxon>
        <taxon>Bacillati</taxon>
        <taxon>Bacillota</taxon>
        <taxon>Bacilli</taxon>
        <taxon>Bacillales</taxon>
        <taxon>Bacillaceae</taxon>
        <taxon>Aureibacillus</taxon>
    </lineage>
</organism>
<accession>A0A4R6TYW8</accession>
<protein>
    <submittedName>
        <fullName evidence="1">Putative sporulation protein YtxC</fullName>
    </submittedName>
</protein>
<sequence length="288" mass="33581">MVIRFSIQMSREAASLCSALCTSIHPSRVRVDHWATETEVCVRIECIDFNTDYRSMLVPVIVQWMSQTLEERLCIQIIREVFQYHNDDEINQIMHMVQLVMEGEKPGVPGCHSSVKQMIEKATDAWRVLDEHTSFCFDAFIQFRLRDYRKALQTIVEKAIDEKKLEEEYQEFIHTLRCYVEERRFSSTVARVVFDTHSQLYTEDFRPKQVEELLRAADVSVYPIDEKNDRSMTMAALLALNPQQLIVYGDEAEDALVATVVTIFQERAVLKSVHQFRTEADQWASKEA</sequence>
<dbReference type="AlphaFoldDB" id="A0A4R6TYW8"/>
<dbReference type="OrthoDB" id="2986513at2"/>
<keyword evidence="2" id="KW-1185">Reference proteome</keyword>
<evidence type="ECO:0000313" key="2">
    <source>
        <dbReference type="Proteomes" id="UP000295632"/>
    </source>
</evidence>
<gene>
    <name evidence="1" type="ORF">EV213_108105</name>
</gene>
<dbReference type="Pfam" id="PF08812">
    <property type="entry name" value="YtxC"/>
    <property type="match status" value="1"/>
</dbReference>
<dbReference type="EMBL" id="SNYJ01000008">
    <property type="protein sequence ID" value="TDQ39158.1"/>
    <property type="molecule type" value="Genomic_DNA"/>
</dbReference>